<reference evidence="6 7" key="1">
    <citation type="submission" date="2012-07" db="EMBL/GenBank/DDBJ databases">
        <title>Genome sequence of Brachyspira sp. 30446, isolated from a pig with mucohaemorrhagic colitis.</title>
        <authorList>
            <person name="Rubin J.E."/>
            <person name="Fernando C."/>
            <person name="Harding J.C.S."/>
            <person name="Hill J.E."/>
        </authorList>
    </citation>
    <scope>NUCLEOTIDE SEQUENCE [LARGE SCALE GENOMIC DNA]</scope>
    <source>
        <strain evidence="6 7">30446</strain>
    </source>
</reference>
<dbReference type="STRING" id="1289135.A966_02771"/>
<accession>A0A2U4F5M2</accession>
<evidence type="ECO:0000256" key="2">
    <source>
        <dbReference type="ARBA" id="ARBA00005695"/>
    </source>
</evidence>
<evidence type="ECO:0000256" key="1">
    <source>
        <dbReference type="ARBA" id="ARBA00004196"/>
    </source>
</evidence>
<evidence type="ECO:0000256" key="3">
    <source>
        <dbReference type="ARBA" id="ARBA00022448"/>
    </source>
</evidence>
<dbReference type="PANTHER" id="PTHR30290:SF79">
    <property type="entry name" value="DIPEPTIDE-BINDING PROTEIN DPPE"/>
    <property type="match status" value="1"/>
</dbReference>
<dbReference type="PROSITE" id="PS51257">
    <property type="entry name" value="PROKAR_LIPOPROTEIN"/>
    <property type="match status" value="1"/>
</dbReference>
<feature type="domain" description="Solute-binding protein family 5" evidence="5">
    <location>
        <begin position="88"/>
        <end position="474"/>
    </location>
</feature>
<keyword evidence="4" id="KW-0732">Signal</keyword>
<comment type="subcellular location">
    <subcellularLocation>
        <location evidence="1">Cell envelope</location>
    </subcellularLocation>
</comment>
<dbReference type="Gene3D" id="3.10.105.10">
    <property type="entry name" value="Dipeptide-binding Protein, Domain 3"/>
    <property type="match status" value="1"/>
</dbReference>
<dbReference type="GO" id="GO:0015833">
    <property type="term" value="P:peptide transport"/>
    <property type="evidence" value="ECO:0007669"/>
    <property type="project" value="TreeGrafter"/>
</dbReference>
<evidence type="ECO:0000313" key="6">
    <source>
        <dbReference type="EMBL" id="EKV58017.1"/>
    </source>
</evidence>
<dbReference type="Pfam" id="PF00496">
    <property type="entry name" value="SBP_bac_5"/>
    <property type="match status" value="1"/>
</dbReference>
<dbReference type="PANTHER" id="PTHR30290">
    <property type="entry name" value="PERIPLASMIC BINDING COMPONENT OF ABC TRANSPORTER"/>
    <property type="match status" value="1"/>
</dbReference>
<dbReference type="Gene3D" id="3.90.76.10">
    <property type="entry name" value="Dipeptide-binding Protein, Domain 1"/>
    <property type="match status" value="1"/>
</dbReference>
<comment type="caution">
    <text evidence="6">The sequence shown here is derived from an EMBL/GenBank/DDBJ whole genome shotgun (WGS) entry which is preliminary data.</text>
</comment>
<dbReference type="InterPro" id="IPR000914">
    <property type="entry name" value="SBP_5_dom"/>
</dbReference>
<protein>
    <submittedName>
        <fullName evidence="6">Oligopeptide ABC transporter periplasmic subunit</fullName>
    </submittedName>
</protein>
<dbReference type="FunFam" id="3.90.76.10:FF:000001">
    <property type="entry name" value="Oligopeptide ABC transporter substrate-binding protein"/>
    <property type="match status" value="1"/>
</dbReference>
<keyword evidence="3" id="KW-0813">Transport</keyword>
<dbReference type="EMBL" id="ALNZ01000010">
    <property type="protein sequence ID" value="EKV58017.1"/>
    <property type="molecule type" value="Genomic_DNA"/>
</dbReference>
<dbReference type="AlphaFoldDB" id="A0A2U4F5M2"/>
<dbReference type="InterPro" id="IPR030678">
    <property type="entry name" value="Peptide/Ni-bd"/>
</dbReference>
<evidence type="ECO:0000259" key="5">
    <source>
        <dbReference type="Pfam" id="PF00496"/>
    </source>
</evidence>
<dbReference type="GO" id="GO:0030288">
    <property type="term" value="C:outer membrane-bounded periplasmic space"/>
    <property type="evidence" value="ECO:0007669"/>
    <property type="project" value="UniProtKB-ARBA"/>
</dbReference>
<dbReference type="PIRSF" id="PIRSF002741">
    <property type="entry name" value="MppA"/>
    <property type="match status" value="1"/>
</dbReference>
<proteinExistence type="inferred from homology"/>
<dbReference type="GO" id="GO:0043190">
    <property type="term" value="C:ATP-binding cassette (ABC) transporter complex"/>
    <property type="evidence" value="ECO:0007669"/>
    <property type="project" value="InterPro"/>
</dbReference>
<dbReference type="Proteomes" id="UP000011663">
    <property type="component" value="Unassembled WGS sequence"/>
</dbReference>
<dbReference type="Gene3D" id="3.40.190.10">
    <property type="entry name" value="Periplasmic binding protein-like II"/>
    <property type="match status" value="1"/>
</dbReference>
<gene>
    <name evidence="6" type="ORF">A966_02771</name>
</gene>
<name>A0A2U4F5M2_9SPIR</name>
<dbReference type="FunFam" id="3.10.105.10:FF:000001">
    <property type="entry name" value="Oligopeptide ABC transporter, oligopeptide-binding protein"/>
    <property type="match status" value="1"/>
</dbReference>
<dbReference type="GO" id="GO:1904680">
    <property type="term" value="F:peptide transmembrane transporter activity"/>
    <property type="evidence" value="ECO:0007669"/>
    <property type="project" value="TreeGrafter"/>
</dbReference>
<dbReference type="InterPro" id="IPR039424">
    <property type="entry name" value="SBP_5"/>
</dbReference>
<evidence type="ECO:0000256" key="4">
    <source>
        <dbReference type="ARBA" id="ARBA00022729"/>
    </source>
</evidence>
<organism evidence="6 7">
    <name type="scientific">Brachyspira hampsonii 30446</name>
    <dbReference type="NCBI Taxonomy" id="1289135"/>
    <lineage>
        <taxon>Bacteria</taxon>
        <taxon>Pseudomonadati</taxon>
        <taxon>Spirochaetota</taxon>
        <taxon>Spirochaetia</taxon>
        <taxon>Brachyspirales</taxon>
        <taxon>Brachyspiraceae</taxon>
        <taxon>Brachyspira</taxon>
    </lineage>
</organism>
<comment type="similarity">
    <text evidence="2">Belongs to the bacterial solute-binding protein 5 family.</text>
</comment>
<sequence length="551" mass="63372">MSFIKNFNFKTLKGKYMLKKIITFNLLILSIISCSKVSKKEINTNNDIVINLAPEPLTVDPTLNTDNLTMIYILHAFEGLTKKDADNKIIGGAAESWDINREGNIYTFHIRTNAKWSDGKSVTAKDFVYTWRRAVDPKTANKYSYYFEVIKNAKEVISGEKAIEELGVRVVDDYTFEVELNSPTAYFLELAAYPPFYPVREDIINKYGDEWTLKPESYIGNGAFKMTERNFDKSIILERNTNYWNNENIKPNKLTFLLMEEPNTSLAGILNGSIHFAKPFPRNDIEALKKKGVVHIVPVAASYYYRFNLNNKEALKDNRVRLALSLAIDRDYIVKSITKCGERPAGSLVPYGINDINGDFREKGGEHIISSNYQKNLEEAKKLLSQAGYQNGKNFPVIDLLIATREFDINIADAVQTMLKENLNIDVRIVKHEWASYLQNMYDRNFDLAVYLWYADYNDPINFLNIFKSDAPNNYGSYSNKAFDDYIDIASTNKNNNIRMHALHLAENIFMNDNSIVPIYFYSEALLVSPKLKNVEYDSQGLYRFFNAYLE</sequence>
<dbReference type="CDD" id="cd08504">
    <property type="entry name" value="PBP2_OppA"/>
    <property type="match status" value="1"/>
</dbReference>
<dbReference type="SUPFAM" id="SSF53850">
    <property type="entry name" value="Periplasmic binding protein-like II"/>
    <property type="match status" value="1"/>
</dbReference>
<evidence type="ECO:0000313" key="7">
    <source>
        <dbReference type="Proteomes" id="UP000011663"/>
    </source>
</evidence>